<evidence type="ECO:0000313" key="1">
    <source>
        <dbReference type="EMBL" id="MFM0109513.1"/>
    </source>
</evidence>
<dbReference type="EMBL" id="JAQQDW010000272">
    <property type="protein sequence ID" value="MFM0109513.1"/>
    <property type="molecule type" value="Genomic_DNA"/>
</dbReference>
<keyword evidence="2" id="KW-1185">Reference proteome</keyword>
<proteinExistence type="predicted"/>
<sequence length="68" mass="7267">MDNTVILQSLVTWEGLIDSIPSGSTDRPAELLFERHRLASNKEEFVAALIAKLTMAALQAAPSTAGQA</sequence>
<reference evidence="1 2" key="1">
    <citation type="journal article" date="2024" name="Chem. Sci.">
        <title>Discovery of megapolipeptins by genome mining of a Burkholderiales bacteria collection.</title>
        <authorList>
            <person name="Paulo B.S."/>
            <person name="Recchia M.J.J."/>
            <person name="Lee S."/>
            <person name="Fergusson C.H."/>
            <person name="Romanowski S.B."/>
            <person name="Hernandez A."/>
            <person name="Krull N."/>
            <person name="Liu D.Y."/>
            <person name="Cavanagh H."/>
            <person name="Bos A."/>
            <person name="Gray C.A."/>
            <person name="Murphy B.T."/>
            <person name="Linington R.G."/>
            <person name="Eustaquio A.S."/>
        </authorList>
    </citation>
    <scope>NUCLEOTIDE SEQUENCE [LARGE SCALE GENOMIC DNA]</scope>
    <source>
        <strain evidence="1 2">RL18-126-BIB-B</strain>
    </source>
</reference>
<accession>A0ACC7NT56</accession>
<evidence type="ECO:0000313" key="2">
    <source>
        <dbReference type="Proteomes" id="UP001629235"/>
    </source>
</evidence>
<dbReference type="Proteomes" id="UP001629235">
    <property type="component" value="Unassembled WGS sequence"/>
</dbReference>
<protein>
    <submittedName>
        <fullName evidence="1">Uncharacterized protein</fullName>
    </submittedName>
</protein>
<name>A0ACC7NT56_9BURK</name>
<comment type="caution">
    <text evidence="1">The sequence shown here is derived from an EMBL/GenBank/DDBJ whole genome shotgun (WGS) entry which is preliminary data.</text>
</comment>
<gene>
    <name evidence="1" type="ORF">PQR01_40740</name>
</gene>
<organism evidence="1 2">
    <name type="scientific">Paraburkholderia rhynchosiae</name>
    <dbReference type="NCBI Taxonomy" id="487049"/>
    <lineage>
        <taxon>Bacteria</taxon>
        <taxon>Pseudomonadati</taxon>
        <taxon>Pseudomonadota</taxon>
        <taxon>Betaproteobacteria</taxon>
        <taxon>Burkholderiales</taxon>
        <taxon>Burkholderiaceae</taxon>
        <taxon>Paraburkholderia</taxon>
    </lineage>
</organism>